<name>A0A1Y3AWU4_EURMA</name>
<sequence>MKIIPFLIIVVLTTTTTVIDGLKSNTEEFMEKNPDIIDDKHGVRMGKILPECDDGKNNLEIDWNGSPINHTCYHRKPFDIDLDIDSIVHCENIRSDYM</sequence>
<reference evidence="2 3" key="1">
    <citation type="submission" date="2017-03" db="EMBL/GenBank/DDBJ databases">
        <title>Genome Survey of Euroglyphus maynei.</title>
        <authorList>
            <person name="Arlian L.G."/>
            <person name="Morgan M.S."/>
            <person name="Rider S.D."/>
        </authorList>
    </citation>
    <scope>NUCLEOTIDE SEQUENCE [LARGE SCALE GENOMIC DNA]</scope>
    <source>
        <strain evidence="2">Arlian Lab</strain>
        <tissue evidence="2">Whole body</tissue>
    </source>
</reference>
<keyword evidence="1" id="KW-0732">Signal</keyword>
<feature type="non-terminal residue" evidence="2">
    <location>
        <position position="98"/>
    </location>
</feature>
<dbReference type="AlphaFoldDB" id="A0A1Y3AWU4"/>
<feature type="chain" id="PRO_5012305449" evidence="1">
    <location>
        <begin position="22"/>
        <end position="98"/>
    </location>
</feature>
<feature type="signal peptide" evidence="1">
    <location>
        <begin position="1"/>
        <end position="21"/>
    </location>
</feature>
<dbReference type="OrthoDB" id="5960270at2759"/>
<proteinExistence type="predicted"/>
<gene>
    <name evidence="2" type="ORF">BLA29_014328</name>
</gene>
<evidence type="ECO:0000256" key="1">
    <source>
        <dbReference type="SAM" id="SignalP"/>
    </source>
</evidence>
<accession>A0A1Y3AWU4</accession>
<organism evidence="2 3">
    <name type="scientific">Euroglyphus maynei</name>
    <name type="common">Mayne's house dust mite</name>
    <dbReference type="NCBI Taxonomy" id="6958"/>
    <lineage>
        <taxon>Eukaryota</taxon>
        <taxon>Metazoa</taxon>
        <taxon>Ecdysozoa</taxon>
        <taxon>Arthropoda</taxon>
        <taxon>Chelicerata</taxon>
        <taxon>Arachnida</taxon>
        <taxon>Acari</taxon>
        <taxon>Acariformes</taxon>
        <taxon>Sarcoptiformes</taxon>
        <taxon>Astigmata</taxon>
        <taxon>Psoroptidia</taxon>
        <taxon>Analgoidea</taxon>
        <taxon>Pyroglyphidae</taxon>
        <taxon>Pyroglyphinae</taxon>
        <taxon>Euroglyphus</taxon>
    </lineage>
</organism>
<protein>
    <submittedName>
        <fullName evidence="2">Uncharacterized protein</fullName>
    </submittedName>
</protein>
<dbReference type="Proteomes" id="UP000194236">
    <property type="component" value="Unassembled WGS sequence"/>
</dbReference>
<evidence type="ECO:0000313" key="3">
    <source>
        <dbReference type="Proteomes" id="UP000194236"/>
    </source>
</evidence>
<keyword evidence="3" id="KW-1185">Reference proteome</keyword>
<comment type="caution">
    <text evidence="2">The sequence shown here is derived from an EMBL/GenBank/DDBJ whole genome shotgun (WGS) entry which is preliminary data.</text>
</comment>
<dbReference type="EMBL" id="MUJZ01060034">
    <property type="protein sequence ID" value="OTF71625.1"/>
    <property type="molecule type" value="Genomic_DNA"/>
</dbReference>
<evidence type="ECO:0000313" key="2">
    <source>
        <dbReference type="EMBL" id="OTF71625.1"/>
    </source>
</evidence>